<dbReference type="HAMAP" id="MF_01845">
    <property type="entry name" value="UPF0597"/>
    <property type="match status" value="1"/>
</dbReference>
<protein>
    <recommendedName>
        <fullName evidence="1">UPF0597 protein ID854_17220</fullName>
    </recommendedName>
</protein>
<dbReference type="PANTHER" id="PTHR30501:SF2">
    <property type="entry name" value="UPF0597 PROTEIN YHAM"/>
    <property type="match status" value="1"/>
</dbReference>
<dbReference type="RefSeq" id="WP_323869529.1">
    <property type="nucleotide sequence ID" value="NZ_JACXBF010000462.1"/>
</dbReference>
<name>A0AAW3YZ85_9GAMM</name>
<comment type="similarity">
    <text evidence="1">Belongs to the UPF0597 family.</text>
</comment>
<dbReference type="Proteomes" id="UP001193920">
    <property type="component" value="Unassembled WGS sequence"/>
</dbReference>
<reference evidence="3" key="2">
    <citation type="journal article" date="2024" name="Toxins">
        <title>Genome Sequence Analysis of Native Xenorhabdus Strains Isolated from Entomopathogenic Nematodes in Argentina.</title>
        <authorList>
            <person name="Palma L."/>
            <person name="Frizzo L."/>
            <person name="Kaiser S."/>
            <person name="Berry C."/>
            <person name="Caballero P."/>
            <person name="Bode H.B."/>
            <person name="Del Valle E.E."/>
        </authorList>
    </citation>
    <scope>NUCLEOTIDE SEQUENCE</scope>
    <source>
        <strain evidence="3">M</strain>
    </source>
</reference>
<dbReference type="AlphaFoldDB" id="A0AAW3YZ85"/>
<proteinExistence type="inferred from homology"/>
<dbReference type="GO" id="GO:0019450">
    <property type="term" value="P:L-cysteine catabolic process to pyruvate"/>
    <property type="evidence" value="ECO:0007669"/>
    <property type="project" value="TreeGrafter"/>
</dbReference>
<dbReference type="PIRSF" id="PIRSF006054">
    <property type="entry name" value="UCP006054"/>
    <property type="match status" value="1"/>
</dbReference>
<evidence type="ECO:0000256" key="1">
    <source>
        <dbReference type="HAMAP-Rule" id="MF_01845"/>
    </source>
</evidence>
<feature type="domain" description="Serine dehydratase-like alpha subunit" evidence="2">
    <location>
        <begin position="92"/>
        <end position="439"/>
    </location>
</feature>
<reference evidence="3" key="1">
    <citation type="submission" date="2020-09" db="EMBL/GenBank/DDBJ databases">
        <authorList>
            <person name="Palma L."/>
            <person name="Caballero P."/>
            <person name="Berry C."/>
            <person name="Del Valle E."/>
        </authorList>
    </citation>
    <scope>NUCLEOTIDE SEQUENCE</scope>
    <source>
        <strain evidence="3">M</strain>
    </source>
</reference>
<dbReference type="GO" id="GO:0080146">
    <property type="term" value="F:L-cysteine desulfhydrase activity"/>
    <property type="evidence" value="ECO:0007669"/>
    <property type="project" value="TreeGrafter"/>
</dbReference>
<evidence type="ECO:0000313" key="3">
    <source>
        <dbReference type="EMBL" id="MBD2802131.1"/>
    </source>
</evidence>
<comment type="caution">
    <text evidence="3">The sequence shown here is derived from an EMBL/GenBank/DDBJ whole genome shotgun (WGS) entry which is preliminary data.</text>
</comment>
<evidence type="ECO:0000259" key="2">
    <source>
        <dbReference type="Pfam" id="PF03313"/>
    </source>
</evidence>
<accession>A0AAW3YZ85</accession>
<gene>
    <name evidence="3" type="ORF">ID854_17220</name>
</gene>
<organism evidence="3">
    <name type="scientific">Xenorhabdus szentirmaii</name>
    <dbReference type="NCBI Taxonomy" id="290112"/>
    <lineage>
        <taxon>Bacteria</taxon>
        <taxon>Pseudomonadati</taxon>
        <taxon>Pseudomonadota</taxon>
        <taxon>Gammaproteobacteria</taxon>
        <taxon>Enterobacterales</taxon>
        <taxon>Morganellaceae</taxon>
        <taxon>Xenorhabdus</taxon>
    </lineage>
</organism>
<dbReference type="EMBL" id="JACXBF010000462">
    <property type="protein sequence ID" value="MBD2802131.1"/>
    <property type="molecule type" value="Genomic_DNA"/>
</dbReference>
<sequence>MNQEQQKRLWREFIRTVKKEVKPALGCTEPISLALAAATAASYLSGPAQRISARVSPNLMKNGMGVTVPGTGMAGLPIAAVLGALGGDPHAGLEVLKQATPADIAQSKALLLQGAVTVNIQHPCDDILYSEATVYYQDESATVTIAGSHTDIVKIEHNGRIISDKRSQSNNTVTGYARTPISTSTEDAGHCLEQATAFAVYEFATKIPYADIRFILEAARLNDALSQAGLTTQYGLHIGMTLKRQRDRGLLARDLLSEIMIRTSAASDARMGGAVLPAMSNSGSGNQGIAATMSVVVVAEHFGCNEEQLARALILSHLMAIYIHHKLPSLSALCAATTASMGAAAGIAWLIEEHYQPVAMAICSMIGDVSGMICDGASNSCAMKVSTSVSSAYKAVLMALDNSGVRGSDGIVSDDVDQSIANLCSLARHAMQQTDTQIIEIMAHKANFA</sequence>
<dbReference type="InterPro" id="IPR005130">
    <property type="entry name" value="Ser_deHydtase-like_asu"/>
</dbReference>
<dbReference type="InterPro" id="IPR021144">
    <property type="entry name" value="UPF0597"/>
</dbReference>
<dbReference type="PANTHER" id="PTHR30501">
    <property type="entry name" value="UPF0597 PROTEIN YHAM"/>
    <property type="match status" value="1"/>
</dbReference>
<dbReference type="Pfam" id="PF03313">
    <property type="entry name" value="SDH_alpha"/>
    <property type="match status" value="1"/>
</dbReference>